<feature type="transmembrane region" description="Helical" evidence="6">
    <location>
        <begin position="344"/>
        <end position="364"/>
    </location>
</feature>
<evidence type="ECO:0000313" key="9">
    <source>
        <dbReference type="Proteomes" id="UP000014216"/>
    </source>
</evidence>
<keyword evidence="4 6" id="KW-1133">Transmembrane helix</keyword>
<dbReference type="AlphaFoldDB" id="S0G7M0"/>
<feature type="transmembrane region" description="Helical" evidence="6">
    <location>
        <begin position="622"/>
        <end position="644"/>
    </location>
</feature>
<dbReference type="RefSeq" id="WP_006963646.1">
    <property type="nucleotide sequence ID" value="NZ_APJX01000001.1"/>
</dbReference>
<dbReference type="InterPro" id="IPR011701">
    <property type="entry name" value="MFS"/>
</dbReference>
<proteinExistence type="predicted"/>
<feature type="transmembrane region" description="Helical" evidence="6">
    <location>
        <begin position="404"/>
        <end position="425"/>
    </location>
</feature>
<dbReference type="OrthoDB" id="7786710at2"/>
<evidence type="ECO:0000256" key="6">
    <source>
        <dbReference type="SAM" id="Phobius"/>
    </source>
</evidence>
<dbReference type="PANTHER" id="PTHR23506:SF23">
    <property type="entry name" value="GH10249P"/>
    <property type="match status" value="1"/>
</dbReference>
<feature type="transmembrane region" description="Helical" evidence="6">
    <location>
        <begin position="488"/>
        <end position="510"/>
    </location>
</feature>
<keyword evidence="9" id="KW-1185">Reference proteome</keyword>
<evidence type="ECO:0000259" key="7">
    <source>
        <dbReference type="PROSITE" id="PS50850"/>
    </source>
</evidence>
<evidence type="ECO:0000256" key="5">
    <source>
        <dbReference type="ARBA" id="ARBA00023136"/>
    </source>
</evidence>
<keyword evidence="2" id="KW-0813">Transport</keyword>
<dbReference type="InterPro" id="IPR050930">
    <property type="entry name" value="MFS_Vesicular_Transporter"/>
</dbReference>
<dbReference type="EMBL" id="APJX01000001">
    <property type="protein sequence ID" value="EMS81021.1"/>
    <property type="molecule type" value="Genomic_DNA"/>
</dbReference>
<feature type="transmembrane region" description="Helical" evidence="6">
    <location>
        <begin position="273"/>
        <end position="291"/>
    </location>
</feature>
<evidence type="ECO:0000256" key="3">
    <source>
        <dbReference type="ARBA" id="ARBA00022692"/>
    </source>
</evidence>
<name>S0G7M0_9BACT</name>
<gene>
    <name evidence="8" type="ORF">Dpo_1c01520</name>
</gene>
<dbReference type="GO" id="GO:0016020">
    <property type="term" value="C:membrane"/>
    <property type="evidence" value="ECO:0007669"/>
    <property type="project" value="UniProtKB-SubCell"/>
</dbReference>
<comment type="subcellular location">
    <subcellularLocation>
        <location evidence="1">Membrane</location>
        <topology evidence="1">Multi-pass membrane protein</topology>
    </subcellularLocation>
</comment>
<sequence>MQSRRLILIVMIFVGLSHGLYMFFNAAMFKRAYEQQNLSQIKELGQVLKKEIDYALGFGIPIHLLGGMTPFLEDVLAQTPDLAYIRIVQGDQVLFFAEKRDQASREIALPLAGGDAAAPDSRVKEIRLGLSMEADRKMMSMLFDLITIVVAGLIIAYEIIRFFASRLVAAPFRESMNTLNHMIQRVNPWCGSVMPEEMNPISARIRQHVTVQRQQIYQTLAHLNQVSSEILTAIFHGRERFLGAVKKQRSALNHLMDRQEQVKKFKDPSQIRPIVFIFFMGANLQSSFLPIFSRELLDKQTVLTGVFSDEILMGLPITCYMITVFFFMLFMGSNLFKRWIHPDYGIGMGALCTSAGLVLCGLSGDILQLIFGRMLCAVGFAFIVISCKQFIVARSTAENQAFHLAGFTAAFSGGLFCSIIIGSILVEYFSYQFVFFTAAAMVLLIFVFDYMILADKADIQQASINNPEQHPADQTGLTAFFRLGIRDLNLVCVLMHGIFTRIIFIGYFYYSVPILLKPDFAYADIGRIMMFYTLPSVLFAGFLNRRIKQIRQSRISVVASNVLVGGVLILFYFFMAGPTWMTALFVIISLLVLGISNSITFPAQSSLLLKTRTARKMGAGTALAVYNSIERIGSSLGPVFFGFFAGRFDIQTAIMMGGGLCVLGNLIFWIFFKPES</sequence>
<organism evidence="8 9">
    <name type="scientific">Desulfotignum phosphitoxidans DSM 13687</name>
    <dbReference type="NCBI Taxonomy" id="1286635"/>
    <lineage>
        <taxon>Bacteria</taxon>
        <taxon>Pseudomonadati</taxon>
        <taxon>Thermodesulfobacteriota</taxon>
        <taxon>Desulfobacteria</taxon>
        <taxon>Desulfobacterales</taxon>
        <taxon>Desulfobacteraceae</taxon>
        <taxon>Desulfotignum</taxon>
    </lineage>
</organism>
<feature type="transmembrane region" description="Helical" evidence="6">
    <location>
        <begin position="6"/>
        <end position="24"/>
    </location>
</feature>
<feature type="domain" description="Major facilitator superfamily (MFS) profile" evidence="7">
    <location>
        <begin position="271"/>
        <end position="676"/>
    </location>
</feature>
<evidence type="ECO:0000256" key="2">
    <source>
        <dbReference type="ARBA" id="ARBA00022448"/>
    </source>
</evidence>
<feature type="transmembrane region" description="Helical" evidence="6">
    <location>
        <begin position="138"/>
        <end position="157"/>
    </location>
</feature>
<feature type="transmembrane region" description="Helical" evidence="6">
    <location>
        <begin position="555"/>
        <end position="574"/>
    </location>
</feature>
<evidence type="ECO:0000313" key="8">
    <source>
        <dbReference type="EMBL" id="EMS81021.1"/>
    </source>
</evidence>
<feature type="transmembrane region" description="Helical" evidence="6">
    <location>
        <begin position="431"/>
        <end position="453"/>
    </location>
</feature>
<dbReference type="InterPro" id="IPR036259">
    <property type="entry name" value="MFS_trans_sf"/>
</dbReference>
<evidence type="ECO:0000256" key="1">
    <source>
        <dbReference type="ARBA" id="ARBA00004141"/>
    </source>
</evidence>
<comment type="caution">
    <text evidence="8">The sequence shown here is derived from an EMBL/GenBank/DDBJ whole genome shotgun (WGS) entry which is preliminary data.</text>
</comment>
<accession>S0G7M0</accession>
<keyword evidence="5 6" id="KW-0472">Membrane</keyword>
<feature type="transmembrane region" description="Helical" evidence="6">
    <location>
        <begin position="370"/>
        <end position="392"/>
    </location>
</feature>
<dbReference type="SUPFAM" id="SSF103473">
    <property type="entry name" value="MFS general substrate transporter"/>
    <property type="match status" value="1"/>
</dbReference>
<protein>
    <submittedName>
        <fullName evidence="8">Major facilitator superfamily MFS_1</fullName>
    </submittedName>
</protein>
<reference evidence="8 9" key="1">
    <citation type="journal article" date="2013" name="Genome Announc.">
        <title>Draft Genome Sequence of Desulfotignum phosphitoxidans DSM 13687 Strain FiPS-3.</title>
        <authorList>
            <person name="Poehlein A."/>
            <person name="Daniel R."/>
            <person name="Simeonova D.D."/>
        </authorList>
    </citation>
    <scope>NUCLEOTIDE SEQUENCE [LARGE SCALE GENOMIC DNA]</scope>
    <source>
        <strain evidence="8 9">DSM 13687</strain>
    </source>
</reference>
<keyword evidence="3 6" id="KW-0812">Transmembrane</keyword>
<dbReference type="PANTHER" id="PTHR23506">
    <property type="entry name" value="GH10249P"/>
    <property type="match status" value="1"/>
</dbReference>
<feature type="transmembrane region" description="Helical" evidence="6">
    <location>
        <begin position="580"/>
        <end position="601"/>
    </location>
</feature>
<feature type="transmembrane region" description="Helical" evidence="6">
    <location>
        <begin position="650"/>
        <end position="672"/>
    </location>
</feature>
<dbReference type="PROSITE" id="PS50850">
    <property type="entry name" value="MFS"/>
    <property type="match status" value="1"/>
</dbReference>
<dbReference type="Gene3D" id="1.20.1250.20">
    <property type="entry name" value="MFS general substrate transporter like domains"/>
    <property type="match status" value="1"/>
</dbReference>
<feature type="transmembrane region" description="Helical" evidence="6">
    <location>
        <begin position="525"/>
        <end position="543"/>
    </location>
</feature>
<dbReference type="GO" id="GO:0022857">
    <property type="term" value="F:transmembrane transporter activity"/>
    <property type="evidence" value="ECO:0007669"/>
    <property type="project" value="InterPro"/>
</dbReference>
<dbReference type="Pfam" id="PF07690">
    <property type="entry name" value="MFS_1"/>
    <property type="match status" value="1"/>
</dbReference>
<dbReference type="InterPro" id="IPR020846">
    <property type="entry name" value="MFS_dom"/>
</dbReference>
<dbReference type="Proteomes" id="UP000014216">
    <property type="component" value="Unassembled WGS sequence"/>
</dbReference>
<feature type="transmembrane region" description="Helical" evidence="6">
    <location>
        <begin position="311"/>
        <end position="332"/>
    </location>
</feature>
<evidence type="ECO:0000256" key="4">
    <source>
        <dbReference type="ARBA" id="ARBA00022989"/>
    </source>
</evidence>